<dbReference type="PANTHER" id="PTHR13271:SF47">
    <property type="entry name" value="ACTIN-HISTIDINE N-METHYLTRANSFERASE"/>
    <property type="match status" value="1"/>
</dbReference>
<evidence type="ECO:0000256" key="2">
    <source>
        <dbReference type="ARBA" id="ARBA00022679"/>
    </source>
</evidence>
<dbReference type="InterPro" id="IPR044429">
    <property type="entry name" value="SETD4_SET"/>
</dbReference>
<evidence type="ECO:0000256" key="1">
    <source>
        <dbReference type="ARBA" id="ARBA00022603"/>
    </source>
</evidence>
<dbReference type="InterPro" id="IPR046341">
    <property type="entry name" value="SET_dom_sf"/>
</dbReference>
<reference evidence="5" key="1">
    <citation type="submission" date="2014-08" db="EMBL/GenBank/DDBJ databases">
        <authorList>
            <person name="Sharma Rahul"/>
            <person name="Thines Marco"/>
        </authorList>
    </citation>
    <scope>NUCLEOTIDE SEQUENCE</scope>
</reference>
<dbReference type="EMBL" id="LN483167">
    <property type="protein sequence ID" value="CDZ96753.1"/>
    <property type="molecule type" value="Genomic_DNA"/>
</dbReference>
<evidence type="ECO:0000256" key="4">
    <source>
        <dbReference type="SAM" id="MobiDB-lite"/>
    </source>
</evidence>
<keyword evidence="3" id="KW-0949">S-adenosyl-L-methionine</keyword>
<evidence type="ECO:0000256" key="3">
    <source>
        <dbReference type="ARBA" id="ARBA00022691"/>
    </source>
</evidence>
<keyword evidence="1 5" id="KW-0489">Methyltransferase</keyword>
<dbReference type="GO" id="GO:0032259">
    <property type="term" value="P:methylation"/>
    <property type="evidence" value="ECO:0007669"/>
    <property type="project" value="UniProtKB-KW"/>
</dbReference>
<dbReference type="GO" id="GO:0016279">
    <property type="term" value="F:protein-lysine N-methyltransferase activity"/>
    <property type="evidence" value="ECO:0007669"/>
    <property type="project" value="InterPro"/>
</dbReference>
<dbReference type="AlphaFoldDB" id="A0A0F7SGA3"/>
<name>A0A0F7SGA3_PHARH</name>
<protein>
    <submittedName>
        <fullName evidence="5">N-methyltransferase</fullName>
    </submittedName>
</protein>
<proteinExistence type="predicted"/>
<organism evidence="5">
    <name type="scientific">Phaffia rhodozyma</name>
    <name type="common">Yeast</name>
    <name type="synonym">Xanthophyllomyces dendrorhous</name>
    <dbReference type="NCBI Taxonomy" id="264483"/>
    <lineage>
        <taxon>Eukaryota</taxon>
        <taxon>Fungi</taxon>
        <taxon>Dikarya</taxon>
        <taxon>Basidiomycota</taxon>
        <taxon>Agaricomycotina</taxon>
        <taxon>Tremellomycetes</taxon>
        <taxon>Cystofilobasidiales</taxon>
        <taxon>Mrakiaceae</taxon>
        <taxon>Phaffia</taxon>
    </lineage>
</organism>
<accession>A0A0F7SGA3</accession>
<dbReference type="InterPro" id="IPR050600">
    <property type="entry name" value="SETD3_SETD6_MTase"/>
</dbReference>
<dbReference type="SUPFAM" id="SSF82199">
    <property type="entry name" value="SET domain"/>
    <property type="match status" value="1"/>
</dbReference>
<sequence length="519" mass="58132">MTTSSPSSSTLEQDWQSLIRWLTEEHGMENLYVSCEEIPGAGRGIYQTASFPYNKFAPPSNVLSIPTSALINAHTLRTHYPSQFTPLPLTKSKKASSSRSKTSLEKAQTEDGEPDEIYPLTATQLVTLHLALHNPNQPALSSLSTQDPWAPFLKVLPQSFRWHHPLTWLVAEVDQEGDQEAPGMKRWRDLERFLPKEVRRLVQDVEKRFWEDVKVLKTVLKTHPTYSSTDLSTSLSQSSLLWAWLNVNTRCLSFPLLLEPSSGTNDLTLAPILDMANHSSSSTPIPCTLPSSVPASKASTYVLPASEDQPDPRSDGQNDSKREVLLQYGPHEDGFLMAEYGFVCYPPDEEGRGGNEWNEVCVDRWVEEIVSSLGSEGAKRKEILEEERYWGQYTLHLSSTPHPSHNLITALRLLLLPVPSSSSTDIQAWRDTILGYLPFVSDANESSVRSELARICTAVEIEAAEGESTLDGLVASVERAEEAEEGEWKFSVQSVRQLWRERQRIARGVKEAVEEGVEF</sequence>
<keyword evidence="2 5" id="KW-0808">Transferase</keyword>
<dbReference type="PANTHER" id="PTHR13271">
    <property type="entry name" value="UNCHARACTERIZED PUTATIVE METHYLTRANSFERASE"/>
    <property type="match status" value="1"/>
</dbReference>
<evidence type="ECO:0000313" key="5">
    <source>
        <dbReference type="EMBL" id="CDZ96753.1"/>
    </source>
</evidence>
<dbReference type="Gene3D" id="3.90.1410.10">
    <property type="entry name" value="set domain protein methyltransferase, domain 1"/>
    <property type="match status" value="1"/>
</dbReference>
<feature type="region of interest" description="Disordered" evidence="4">
    <location>
        <begin position="87"/>
        <end position="113"/>
    </location>
</feature>
<dbReference type="CDD" id="cd19177">
    <property type="entry name" value="SET_SETD4"/>
    <property type="match status" value="1"/>
</dbReference>